<dbReference type="Gene3D" id="3.40.50.620">
    <property type="entry name" value="HUPs"/>
    <property type="match status" value="2"/>
</dbReference>
<proteinExistence type="predicted"/>
<dbReference type="InterPro" id="IPR001962">
    <property type="entry name" value="Asn_synthase"/>
</dbReference>
<evidence type="ECO:0000256" key="2">
    <source>
        <dbReference type="ARBA" id="ARBA00012737"/>
    </source>
</evidence>
<dbReference type="PROSITE" id="PS51278">
    <property type="entry name" value="GATASE_TYPE_2"/>
    <property type="match status" value="1"/>
</dbReference>
<dbReference type="InterPro" id="IPR029055">
    <property type="entry name" value="Ntn_hydrolases_N"/>
</dbReference>
<dbReference type="SUPFAM" id="SSF56235">
    <property type="entry name" value="N-terminal nucleophile aminohydrolases (Ntn hydrolases)"/>
    <property type="match status" value="1"/>
</dbReference>
<dbReference type="EMBL" id="CP048113">
    <property type="protein sequence ID" value="QHS58129.1"/>
    <property type="molecule type" value="Genomic_DNA"/>
</dbReference>
<evidence type="ECO:0000256" key="3">
    <source>
        <dbReference type="ARBA" id="ARBA00048741"/>
    </source>
</evidence>
<dbReference type="KEGG" id="chih:GWR21_00520"/>
<dbReference type="EC" id="6.3.5.4" evidence="2"/>
<dbReference type="Proteomes" id="UP000476411">
    <property type="component" value="Chromosome"/>
</dbReference>
<evidence type="ECO:0000259" key="4">
    <source>
        <dbReference type="PROSITE" id="PS51278"/>
    </source>
</evidence>
<dbReference type="SUPFAM" id="SSF52402">
    <property type="entry name" value="Adenine nucleotide alpha hydrolases-like"/>
    <property type="match status" value="1"/>
</dbReference>
<feature type="domain" description="Glutamine amidotransferase type-2" evidence="4">
    <location>
        <begin position="2"/>
        <end position="204"/>
    </location>
</feature>
<protein>
    <recommendedName>
        <fullName evidence="2">asparagine synthase (glutamine-hydrolyzing)</fullName>
        <ecNumber evidence="2">6.3.5.4</ecNumber>
    </recommendedName>
</protein>
<dbReference type="GO" id="GO:0006529">
    <property type="term" value="P:asparagine biosynthetic process"/>
    <property type="evidence" value="ECO:0007669"/>
    <property type="project" value="InterPro"/>
</dbReference>
<dbReference type="InterPro" id="IPR051786">
    <property type="entry name" value="ASN_synthetase/amidase"/>
</dbReference>
<accession>A0A6B9Z8D1</accession>
<dbReference type="CDD" id="cd01991">
    <property type="entry name" value="Asn_synthase_B_C"/>
    <property type="match status" value="1"/>
</dbReference>
<comment type="catalytic activity">
    <reaction evidence="3">
        <text>L-aspartate + L-glutamine + ATP + H2O = L-asparagine + L-glutamate + AMP + diphosphate + H(+)</text>
        <dbReference type="Rhea" id="RHEA:12228"/>
        <dbReference type="ChEBI" id="CHEBI:15377"/>
        <dbReference type="ChEBI" id="CHEBI:15378"/>
        <dbReference type="ChEBI" id="CHEBI:29985"/>
        <dbReference type="ChEBI" id="CHEBI:29991"/>
        <dbReference type="ChEBI" id="CHEBI:30616"/>
        <dbReference type="ChEBI" id="CHEBI:33019"/>
        <dbReference type="ChEBI" id="CHEBI:58048"/>
        <dbReference type="ChEBI" id="CHEBI:58359"/>
        <dbReference type="ChEBI" id="CHEBI:456215"/>
        <dbReference type="EC" id="6.3.5.4"/>
    </reaction>
</comment>
<dbReference type="PANTHER" id="PTHR43284">
    <property type="entry name" value="ASPARAGINE SYNTHETASE (GLUTAMINE-HYDROLYZING)"/>
    <property type="match status" value="1"/>
</dbReference>
<dbReference type="RefSeq" id="WP_162329834.1">
    <property type="nucleotide sequence ID" value="NZ_CP048113.1"/>
</dbReference>
<evidence type="ECO:0000313" key="5">
    <source>
        <dbReference type="EMBL" id="QHS58129.1"/>
    </source>
</evidence>
<dbReference type="AlphaFoldDB" id="A0A6B9Z8D1"/>
<dbReference type="InterPro" id="IPR014729">
    <property type="entry name" value="Rossmann-like_a/b/a_fold"/>
</dbReference>
<reference evidence="5 6" key="1">
    <citation type="submission" date="2020-01" db="EMBL/GenBank/DDBJ databases">
        <title>Complete genome sequence of Chitinophaga sp. H33E-04 isolated from quinoa roots.</title>
        <authorList>
            <person name="Weon H.-Y."/>
            <person name="Lee S.A."/>
        </authorList>
    </citation>
    <scope>NUCLEOTIDE SEQUENCE [LARGE SCALE GENOMIC DNA]</scope>
    <source>
        <strain evidence="5 6">H33E-04</strain>
    </source>
</reference>
<keyword evidence="6" id="KW-1185">Reference proteome</keyword>
<organism evidence="5 6">
    <name type="scientific">Chitinophaga agri</name>
    <dbReference type="NCBI Taxonomy" id="2703787"/>
    <lineage>
        <taxon>Bacteria</taxon>
        <taxon>Pseudomonadati</taxon>
        <taxon>Bacteroidota</taxon>
        <taxon>Chitinophagia</taxon>
        <taxon>Chitinophagales</taxon>
        <taxon>Chitinophagaceae</taxon>
        <taxon>Chitinophaga</taxon>
    </lineage>
</organism>
<dbReference type="PANTHER" id="PTHR43284:SF1">
    <property type="entry name" value="ASPARAGINE SYNTHETASE"/>
    <property type="match status" value="1"/>
</dbReference>
<dbReference type="Gene3D" id="3.60.20.10">
    <property type="entry name" value="Glutamine Phosphoribosylpyrophosphate, subunit 1, domain 1"/>
    <property type="match status" value="1"/>
</dbReference>
<evidence type="ECO:0000313" key="6">
    <source>
        <dbReference type="Proteomes" id="UP000476411"/>
    </source>
</evidence>
<dbReference type="InterPro" id="IPR017932">
    <property type="entry name" value="GATase_2_dom"/>
</dbReference>
<name>A0A6B9Z8D1_9BACT</name>
<dbReference type="Pfam" id="PF13537">
    <property type="entry name" value="GATase_7"/>
    <property type="match status" value="1"/>
</dbReference>
<evidence type="ECO:0000256" key="1">
    <source>
        <dbReference type="ARBA" id="ARBA00005187"/>
    </source>
</evidence>
<dbReference type="GO" id="GO:0004066">
    <property type="term" value="F:asparagine synthase (glutamine-hydrolyzing) activity"/>
    <property type="evidence" value="ECO:0007669"/>
    <property type="project" value="UniProtKB-EC"/>
</dbReference>
<sequence>MSSIFGIIYKNGRPVSPEEAAAITQAVQHAGVGKCTPWIDDNVLIGQCPHAPAASIPADLLIADELLVAADVRIDNRGYMLDNLPADRSYTDQQLLLSAYRKWGMLALHHLEGEYAFCAWDIEQRRLFLATDHMGFRPLYYYNSDDVFIFSSSLKAVLAVKPKPHVFNAECLINYHFRQGDAADTYTKDVYAFCGGNYLTLHGRKIHMAKYWNPLPGRYKLDSLDDCTEALKELLLTAIRNRIMPDRPIGITLSGGLDSSSIACLLARELFRQNKPLYSFSSVLSENAAGNDERAYIDIIGRRYPNIIQTYVDAPDAGPFEGTLDAFSCDETIPNSFFYMDHAILRAAREEGVGILFTGYGGDHWVSWQGNPVIYNMLCKGYWMDAYDLIMEFAETENIHPFQVAKRELAPHTLLYQTLRGAQKKKMRDTALHPSFLRKYGSALDFRPVRDITAFMTDNIISGRTGQFLGMLNGRNNAYGMESAVPLLDRHIVELMMDMPEEAFIFNGHKRSLLRHTMEGVLPEDILWRKDKGRYSPDFPQRITAGLPKAAEVMRNQEYAMVFDRYLSKEAIRRLAGGDELSMIRMTQGIICSMVLTSLQKNGYVFDDNFS</sequence>
<comment type="pathway">
    <text evidence="1">Amino-acid biosynthesis; L-asparagine biosynthesis; L-asparagine from L-aspartate (L-Gln route): step 1/1.</text>
</comment>
<dbReference type="Pfam" id="PF00733">
    <property type="entry name" value="Asn_synthase"/>
    <property type="match status" value="1"/>
</dbReference>
<gene>
    <name evidence="5" type="ORF">GWR21_00520</name>
</gene>